<evidence type="ECO:0000256" key="1">
    <source>
        <dbReference type="ARBA" id="ARBA00022723"/>
    </source>
</evidence>
<name>A0A0A2YH97_9PAST</name>
<dbReference type="PANTHER" id="PTHR38777:SF1">
    <property type="entry name" value="DNAK SUPPRESSOR PROTEIN"/>
    <property type="match status" value="1"/>
</dbReference>
<organism evidence="6 7">
    <name type="scientific">Gallibacterium genomosp. 1</name>
    <dbReference type="NCBI Taxonomy" id="155515"/>
    <lineage>
        <taxon>Bacteria</taxon>
        <taxon>Pseudomonadati</taxon>
        <taxon>Pseudomonadota</taxon>
        <taxon>Gammaproteobacteria</taxon>
        <taxon>Pasteurellales</taxon>
        <taxon>Pasteurellaceae</taxon>
        <taxon>Gallibacterium</taxon>
    </lineage>
</organism>
<dbReference type="eggNOG" id="COG1734">
    <property type="taxonomic scope" value="Bacteria"/>
</dbReference>
<evidence type="ECO:0000259" key="5">
    <source>
        <dbReference type="Pfam" id="PF01258"/>
    </source>
</evidence>
<keyword evidence="3" id="KW-0862">Zinc</keyword>
<dbReference type="Proteomes" id="UP000030539">
    <property type="component" value="Unassembled WGS sequence"/>
</dbReference>
<comment type="caution">
    <text evidence="6">The sequence shown here is derived from an EMBL/GenBank/DDBJ whole genome shotgun (WGS) entry which is preliminary data.</text>
</comment>
<evidence type="ECO:0000256" key="2">
    <source>
        <dbReference type="ARBA" id="ARBA00022771"/>
    </source>
</evidence>
<dbReference type="GO" id="GO:0008270">
    <property type="term" value="F:zinc ion binding"/>
    <property type="evidence" value="ECO:0007669"/>
    <property type="project" value="UniProtKB-KW"/>
</dbReference>
<evidence type="ECO:0000256" key="4">
    <source>
        <dbReference type="PROSITE-ProRule" id="PRU00510"/>
    </source>
</evidence>
<dbReference type="RefSeq" id="WP_039173968.1">
    <property type="nucleotide sequence ID" value="NZ_JPXX01000024.1"/>
</dbReference>
<dbReference type="SUPFAM" id="SSF57716">
    <property type="entry name" value="Glucocorticoid receptor-like (DNA-binding domain)"/>
    <property type="match status" value="1"/>
</dbReference>
<keyword evidence="2" id="KW-0863">Zinc-finger</keyword>
<proteinExistence type="predicted"/>
<feature type="domain" description="Zinc finger DksA/TraR C4-type" evidence="5">
    <location>
        <begin position="33"/>
        <end position="64"/>
    </location>
</feature>
<dbReference type="PROSITE" id="PS51128">
    <property type="entry name" value="ZF_DKSA_2"/>
    <property type="match status" value="1"/>
</dbReference>
<protein>
    <submittedName>
        <fullName evidence="6">Molecular chaperone DnaK</fullName>
    </submittedName>
</protein>
<reference evidence="6 7" key="1">
    <citation type="submission" date="2014-08" db="EMBL/GenBank/DDBJ databases">
        <title>Chaperone-usher fimbriae in a diverse selection of Gallibacterium genomes.</title>
        <authorList>
            <person name="Kudirkiene E."/>
            <person name="Bager R.J."/>
            <person name="Johnson T.J."/>
            <person name="Bojesen A.M."/>
        </authorList>
    </citation>
    <scope>NUCLEOTIDE SEQUENCE [LARGE SCALE GENOMIC DNA]</scope>
    <source>
        <strain evidence="6 7">CCM5974</strain>
    </source>
</reference>
<evidence type="ECO:0000313" key="7">
    <source>
        <dbReference type="Proteomes" id="UP000030539"/>
    </source>
</evidence>
<evidence type="ECO:0000256" key="3">
    <source>
        <dbReference type="ARBA" id="ARBA00022833"/>
    </source>
</evidence>
<sequence length="71" mass="8362">MTDNLDRAQQIEQMQREIALKKHRTFKGVSALYCQDCDEPIPEARRKALPGCTRCTECQTIFEQQKRNFSR</sequence>
<dbReference type="InterPro" id="IPR012783">
    <property type="entry name" value="Znf_C4_TraR"/>
</dbReference>
<dbReference type="EMBL" id="JPXX01000024">
    <property type="protein sequence ID" value="KGQ36694.1"/>
    <property type="molecule type" value="Genomic_DNA"/>
</dbReference>
<keyword evidence="1" id="KW-0479">Metal-binding</keyword>
<evidence type="ECO:0000313" key="6">
    <source>
        <dbReference type="EMBL" id="KGQ36694.1"/>
    </source>
</evidence>
<dbReference type="STRING" id="155515.JP36_09045"/>
<dbReference type="Pfam" id="PF01258">
    <property type="entry name" value="zf-dskA_traR"/>
    <property type="match status" value="1"/>
</dbReference>
<dbReference type="PANTHER" id="PTHR38777">
    <property type="entry name" value="FELS-2 PROPHAGE PROTEIN"/>
    <property type="match status" value="1"/>
</dbReference>
<dbReference type="NCBIfam" id="TIGR02419">
    <property type="entry name" value="C4_traR_proteo"/>
    <property type="match status" value="1"/>
</dbReference>
<dbReference type="AlphaFoldDB" id="A0A0A2YH97"/>
<dbReference type="GO" id="GO:1900378">
    <property type="term" value="P:positive regulation of secondary metabolite biosynthetic process"/>
    <property type="evidence" value="ECO:0007669"/>
    <property type="project" value="TreeGrafter"/>
</dbReference>
<accession>A0A0A2YH97</accession>
<feature type="zinc finger region" description="dksA C4-type" evidence="4">
    <location>
        <begin position="34"/>
        <end position="58"/>
    </location>
</feature>
<dbReference type="InterPro" id="IPR000962">
    <property type="entry name" value="Znf_DskA_TraR"/>
</dbReference>
<dbReference type="Gene3D" id="1.20.120.910">
    <property type="entry name" value="DksA, coiled-coil domain"/>
    <property type="match status" value="1"/>
</dbReference>
<gene>
    <name evidence="6" type="ORF">JP36_09045</name>
</gene>